<proteinExistence type="predicted"/>
<dbReference type="InterPro" id="IPR053164">
    <property type="entry name" value="IS1016-like_transposase"/>
</dbReference>
<dbReference type="InterPro" id="IPR024445">
    <property type="entry name" value="Tnp_ISXO2-like"/>
</dbReference>
<dbReference type="PANTHER" id="PTHR47163">
    <property type="entry name" value="DDE_TNP_IS1595 DOMAIN-CONTAINING PROTEIN"/>
    <property type="match status" value="1"/>
</dbReference>
<keyword evidence="2" id="KW-1185">Reference proteome</keyword>
<comment type="caution">
    <text evidence="1">The sequence shown here is derived from an EMBL/GenBank/DDBJ whole genome shotgun (WGS) entry which is preliminary data.</text>
</comment>
<reference evidence="1" key="1">
    <citation type="submission" date="2020-04" db="EMBL/GenBank/DDBJ databases">
        <authorList>
            <person name="Alioto T."/>
            <person name="Alioto T."/>
            <person name="Gomez Garrido J."/>
        </authorList>
    </citation>
    <scope>NUCLEOTIDE SEQUENCE</scope>
    <source>
        <strain evidence="1">A484AB</strain>
    </source>
</reference>
<dbReference type="SMART" id="SM01126">
    <property type="entry name" value="DDE_Tnp_IS1595"/>
    <property type="match status" value="1"/>
</dbReference>
<name>A0A6S7FUZ8_PARCT</name>
<sequence length="343" mass="40235">MYTVKRTRTVSCQTASSVDKQFTEKSVQCDNHILNSYNRDRKSSHLTYDELVENYLGNNECIIKWLQELEIIARSVVCPQCQNLMVLISCNDRSDGYKWQCRKAVNGKRHKVESSIRKGSWFDNSNMTLTEILKFTYWWCIGLDQSQIISQLKLSPNTGVDWTMFCREVCLATIEKKTEKIGGDGKTVQIDESKVGKRKYHRGHYVEGQWVFGGIEQDSRKCFIESVEDRSEKSLIPLVQKWILTGTIIISDCWKGYINLEKYGYVHKTVNHSKEFVNKDGDNTNKIEGHWRQLKANLPTHGRRKYHYSTYFAEFMWRYVHKQADLFWVFLNDAKQLYNPSNI</sequence>
<evidence type="ECO:0000313" key="2">
    <source>
        <dbReference type="Proteomes" id="UP001152795"/>
    </source>
</evidence>
<dbReference type="Pfam" id="PF12762">
    <property type="entry name" value="DDE_Tnp_IS1595"/>
    <property type="match status" value="1"/>
</dbReference>
<dbReference type="AlphaFoldDB" id="A0A6S7FUZ8"/>
<evidence type="ECO:0000313" key="1">
    <source>
        <dbReference type="EMBL" id="CAB3981837.1"/>
    </source>
</evidence>
<dbReference type="EMBL" id="CACRXK020000433">
    <property type="protein sequence ID" value="CAB3981837.1"/>
    <property type="molecule type" value="Genomic_DNA"/>
</dbReference>
<dbReference type="PANTHER" id="PTHR47163:SF2">
    <property type="entry name" value="SI:DKEY-17M8.2"/>
    <property type="match status" value="1"/>
</dbReference>
<protein>
    <submittedName>
        <fullName evidence="1">Uncharacterized protein</fullName>
    </submittedName>
</protein>
<dbReference type="Proteomes" id="UP001152795">
    <property type="component" value="Unassembled WGS sequence"/>
</dbReference>
<dbReference type="OrthoDB" id="10052789at2759"/>
<gene>
    <name evidence="1" type="ORF">PACLA_8A041990</name>
</gene>
<organism evidence="1 2">
    <name type="scientific">Paramuricea clavata</name>
    <name type="common">Red gorgonian</name>
    <name type="synonym">Violescent sea-whip</name>
    <dbReference type="NCBI Taxonomy" id="317549"/>
    <lineage>
        <taxon>Eukaryota</taxon>
        <taxon>Metazoa</taxon>
        <taxon>Cnidaria</taxon>
        <taxon>Anthozoa</taxon>
        <taxon>Octocorallia</taxon>
        <taxon>Malacalcyonacea</taxon>
        <taxon>Plexauridae</taxon>
        <taxon>Paramuricea</taxon>
    </lineage>
</organism>
<dbReference type="NCBIfam" id="NF033547">
    <property type="entry name" value="transpos_IS1595"/>
    <property type="match status" value="1"/>
</dbReference>
<accession>A0A6S7FUZ8</accession>